<proteinExistence type="predicted"/>
<feature type="transmembrane region" description="Helical" evidence="1">
    <location>
        <begin position="317"/>
        <end position="334"/>
    </location>
</feature>
<feature type="transmembrane region" description="Helical" evidence="1">
    <location>
        <begin position="82"/>
        <end position="98"/>
    </location>
</feature>
<feature type="transmembrane region" description="Helical" evidence="1">
    <location>
        <begin position="103"/>
        <end position="124"/>
    </location>
</feature>
<feature type="transmembrane region" description="Helical" evidence="1">
    <location>
        <begin position="349"/>
        <end position="369"/>
    </location>
</feature>
<dbReference type="Proteomes" id="UP000215261">
    <property type="component" value="Unassembled WGS sequence"/>
</dbReference>
<feature type="transmembrane region" description="Helical" evidence="1">
    <location>
        <begin position="198"/>
        <end position="220"/>
    </location>
</feature>
<dbReference type="EMBL" id="LUGO01000043">
    <property type="protein sequence ID" value="OXS40539.1"/>
    <property type="molecule type" value="Genomic_DNA"/>
</dbReference>
<accession>A0A231QX56</accession>
<evidence type="ECO:0000313" key="3">
    <source>
        <dbReference type="Proteomes" id="UP000215261"/>
    </source>
</evidence>
<comment type="caution">
    <text evidence="2">The sequence shown here is derived from an EMBL/GenBank/DDBJ whole genome shotgun (WGS) entry which is preliminary data.</text>
</comment>
<dbReference type="AlphaFoldDB" id="A0A231QX56"/>
<organism evidence="2 3">
    <name type="scientific">Ligilactobacillus agilis</name>
    <dbReference type="NCBI Taxonomy" id="1601"/>
    <lineage>
        <taxon>Bacteria</taxon>
        <taxon>Bacillati</taxon>
        <taxon>Bacillota</taxon>
        <taxon>Bacilli</taxon>
        <taxon>Lactobacillales</taxon>
        <taxon>Lactobacillaceae</taxon>
        <taxon>Ligilactobacillus</taxon>
    </lineage>
</organism>
<evidence type="ECO:0000313" key="2">
    <source>
        <dbReference type="EMBL" id="OXS40539.1"/>
    </source>
</evidence>
<protein>
    <recommendedName>
        <fullName evidence="4">Membrane protein 6-pyruvoyl-tetrahydropterin synthase-related domain-containing protein</fullName>
    </recommendedName>
</protein>
<evidence type="ECO:0008006" key="4">
    <source>
        <dbReference type="Google" id="ProtNLM"/>
    </source>
</evidence>
<feature type="transmembrane region" description="Helical" evidence="1">
    <location>
        <begin position="14"/>
        <end position="34"/>
    </location>
</feature>
<reference evidence="2 3" key="1">
    <citation type="submission" date="2016-03" db="EMBL/GenBank/DDBJ databases">
        <title>Sequencing of Lactobacillus Species from Commercial Turkeys.</title>
        <authorList>
            <person name="Johnson T.J."/>
            <person name="Youmans B.P."/>
            <person name="Case K.A."/>
        </authorList>
    </citation>
    <scope>NUCLEOTIDE SEQUENCE [LARGE SCALE GENOMIC DNA]</scope>
    <source>
        <strain evidence="2 3">UMNLA1</strain>
    </source>
</reference>
<sequence>MGNVMYKKLNLRKIVMLLLIFCFISFLSVIPAFYGGYIKFHYDGSVHISRFESVYMALKSKDLPPIINFIGFSGSLNAYNGMYPWLTTLIFVFPRFILGGNQLYALMAGFFILNFLTMFNTYLLVRELTNRSYLRLLGVFIYQLSTYHFVLMYSRNAIGEALAYAFIPLVFVGLYRIWNRKEKGFLFLGLGMGLIINSHILSAIMITMIILGILIGRILLKEITFEEIRQYFYAVVIAIAISSYMLVNFFTIYLFNKIGTPFKGIQGINGGKLFEVLLNNVITDEAITFNIGLFETLLLFLLLVYAFVSDRNIWKKWIVGAGFLYLITLDWFPWHTEILVNSPLGTVQFLGRLLTYVVLFLMIGVVLFFEHQKGVFFSNWKLLLVTILLLFMGMCATYNYHVKKNDFFVCYFLKTNNDFSNVIYKKVIGSDYQLQTNTDKDLPIEYVNVNKTIQKYDQITLLTDSPKKRKVKYLIPIYEGVNYTIIENGKNITNEVRKGKMLTISLRKGHNRIVIRSKASGVQWTAFLFSIVAIILATALSMRSLLLKHREIK</sequence>
<name>A0A231QX56_9LACO</name>
<evidence type="ECO:0000256" key="1">
    <source>
        <dbReference type="SAM" id="Phobius"/>
    </source>
</evidence>
<feature type="transmembrane region" description="Helical" evidence="1">
    <location>
        <begin position="287"/>
        <end position="308"/>
    </location>
</feature>
<keyword evidence="1" id="KW-0812">Transmembrane</keyword>
<keyword evidence="1" id="KW-1133">Transmembrane helix</keyword>
<keyword evidence="1" id="KW-0472">Membrane</keyword>
<feature type="transmembrane region" description="Helical" evidence="1">
    <location>
        <begin position="161"/>
        <end position="178"/>
    </location>
</feature>
<feature type="transmembrane region" description="Helical" evidence="1">
    <location>
        <begin position="232"/>
        <end position="255"/>
    </location>
</feature>
<feature type="transmembrane region" description="Helical" evidence="1">
    <location>
        <begin position="524"/>
        <end position="546"/>
    </location>
</feature>
<gene>
    <name evidence="2" type="ORF">AYP69_00255</name>
</gene>
<feature type="transmembrane region" description="Helical" evidence="1">
    <location>
        <begin position="381"/>
        <end position="400"/>
    </location>
</feature>